<keyword evidence="2" id="KW-1185">Reference proteome</keyword>
<comment type="caution">
    <text evidence="1">The sequence shown here is derived from an EMBL/GenBank/DDBJ whole genome shotgun (WGS) entry which is preliminary data.</text>
</comment>
<dbReference type="EMBL" id="SNZP01000003">
    <property type="protein sequence ID" value="TDR81493.1"/>
    <property type="molecule type" value="Genomic_DNA"/>
</dbReference>
<dbReference type="RefSeq" id="WP_133678863.1">
    <property type="nucleotide sequence ID" value="NZ_SNZP01000003.1"/>
</dbReference>
<sequence length="151" mass="17207">MQINPMLFLLTSIGYPPNTFASEVNFPPIEKIATEKAWEWPLISIELEDHQTEKAFTTQSSSYKEPTPPALEAITSPVRLNNLAPTPHQDRIGTNQWENCTLPMNAQKAAYFEFLAKQSVNRDAHTARQIRGELEMRRTISNMRCFSNSLP</sequence>
<organism evidence="1 2">
    <name type="scientific">Paludibacterium purpuratum</name>
    <dbReference type="NCBI Taxonomy" id="1144873"/>
    <lineage>
        <taxon>Bacteria</taxon>
        <taxon>Pseudomonadati</taxon>
        <taxon>Pseudomonadota</taxon>
        <taxon>Betaproteobacteria</taxon>
        <taxon>Neisseriales</taxon>
        <taxon>Chromobacteriaceae</taxon>
        <taxon>Paludibacterium</taxon>
    </lineage>
</organism>
<evidence type="ECO:0000313" key="2">
    <source>
        <dbReference type="Proteomes" id="UP000295611"/>
    </source>
</evidence>
<name>A0A4R7BA85_9NEIS</name>
<dbReference type="AlphaFoldDB" id="A0A4R7BA85"/>
<protein>
    <submittedName>
        <fullName evidence="1">Uncharacterized protein</fullName>
    </submittedName>
</protein>
<evidence type="ECO:0000313" key="1">
    <source>
        <dbReference type="EMBL" id="TDR81493.1"/>
    </source>
</evidence>
<accession>A0A4R7BA85</accession>
<reference evidence="1 2" key="1">
    <citation type="submission" date="2019-03" db="EMBL/GenBank/DDBJ databases">
        <title>Genomic Encyclopedia of Type Strains, Phase III (KMG-III): the genomes of soil and plant-associated and newly described type strains.</title>
        <authorList>
            <person name="Whitman W."/>
        </authorList>
    </citation>
    <scope>NUCLEOTIDE SEQUENCE [LARGE SCALE GENOMIC DNA]</scope>
    <source>
        <strain evidence="1 2">CECT 8976</strain>
    </source>
</reference>
<gene>
    <name evidence="1" type="ORF">DFP86_103146</name>
</gene>
<proteinExistence type="predicted"/>
<dbReference type="Proteomes" id="UP000295611">
    <property type="component" value="Unassembled WGS sequence"/>
</dbReference>